<sequence>MVEAANDWLSERMAVVVAVGFYSPPHALWRTESLLSLPLPFPFPFPFSRLLPFSASSEIAAAMGVPSPTLPIRR</sequence>
<dbReference type="EMBL" id="CP097511">
    <property type="protein sequence ID" value="URE44016.1"/>
    <property type="molecule type" value="Genomic_DNA"/>
</dbReference>
<keyword evidence="2" id="KW-1185">Reference proteome</keyword>
<accession>A0A9E7L839</accession>
<organism evidence="1 2">
    <name type="scientific">Musa troglodytarum</name>
    <name type="common">fe'i banana</name>
    <dbReference type="NCBI Taxonomy" id="320322"/>
    <lineage>
        <taxon>Eukaryota</taxon>
        <taxon>Viridiplantae</taxon>
        <taxon>Streptophyta</taxon>
        <taxon>Embryophyta</taxon>
        <taxon>Tracheophyta</taxon>
        <taxon>Spermatophyta</taxon>
        <taxon>Magnoliopsida</taxon>
        <taxon>Liliopsida</taxon>
        <taxon>Zingiberales</taxon>
        <taxon>Musaceae</taxon>
        <taxon>Musa</taxon>
    </lineage>
</organism>
<evidence type="ECO:0000313" key="1">
    <source>
        <dbReference type="EMBL" id="URE44016.1"/>
    </source>
</evidence>
<name>A0A9E7L839_9LILI</name>
<dbReference type="Proteomes" id="UP001055439">
    <property type="component" value="Chromosome 9"/>
</dbReference>
<evidence type="ECO:0000313" key="2">
    <source>
        <dbReference type="Proteomes" id="UP001055439"/>
    </source>
</evidence>
<gene>
    <name evidence="1" type="ORF">MUK42_02201</name>
</gene>
<dbReference type="AlphaFoldDB" id="A0A9E7L839"/>
<reference evidence="1" key="1">
    <citation type="submission" date="2022-05" db="EMBL/GenBank/DDBJ databases">
        <title>The Musa troglodytarum L. genome provides insights into the mechanism of non-climacteric behaviour and enrichment of carotenoids.</title>
        <authorList>
            <person name="Wang J."/>
        </authorList>
    </citation>
    <scope>NUCLEOTIDE SEQUENCE</scope>
    <source>
        <tissue evidence="1">Leaf</tissue>
    </source>
</reference>
<protein>
    <submittedName>
        <fullName evidence="1">Uncharacterized protein</fullName>
    </submittedName>
</protein>
<proteinExistence type="predicted"/>